<protein>
    <submittedName>
        <fullName evidence="2">Uncharacterized protein</fullName>
    </submittedName>
</protein>
<feature type="region of interest" description="Disordered" evidence="1">
    <location>
        <begin position="91"/>
        <end position="133"/>
    </location>
</feature>
<evidence type="ECO:0000256" key="1">
    <source>
        <dbReference type="SAM" id="MobiDB-lite"/>
    </source>
</evidence>
<dbReference type="EMBL" id="NQVE01000114">
    <property type="protein sequence ID" value="RAL47636.1"/>
    <property type="molecule type" value="Genomic_DNA"/>
</dbReference>
<feature type="compositionally biased region" description="Polar residues" evidence="1">
    <location>
        <begin position="96"/>
        <end position="120"/>
    </location>
</feature>
<sequence>MASPAADEFDDDCEFWLPPQFLADDDFKNSVGEENAGRNTGFRFRPRCLYGSDLGSPVESLPETESDEEEYIFGLTRKMAYATLEDDATKDLGLSRSPQSTLWGNQIPSRGSTNCSSRASSPPPVPEMTGKEDGGAWDLLRAAAGDVARMKMMEESAAAAAAFGGIYPIENEIWAPPRKPSPVAGNPPEYYNPATANSDLMGSSYYQPPRLPSFQDYTKLAQFQRLTPEQMGYQSGSGRAGLVPAMNSARPNMSSWPSLQQSAHQPRRGSGMRAVFIGNPGGTKRESAGTGVFLPRTGGADADSRKKSVCSTVLLPEKVVQALNLNLESFPHQPQIHHPRFTYDHHVGTGVKIQRNNERVWLQERPKTSASTVSQELLLPQEWTY</sequence>
<name>A0A328DQB9_9ASTE</name>
<evidence type="ECO:0000313" key="2">
    <source>
        <dbReference type="EMBL" id="RAL47636.1"/>
    </source>
</evidence>
<accession>A0A328DQB9</accession>
<dbReference type="PANTHER" id="PTHR33356">
    <property type="entry name" value="TIP41-LIKE PROTEIN"/>
    <property type="match status" value="1"/>
</dbReference>
<dbReference type="Proteomes" id="UP000249390">
    <property type="component" value="Unassembled WGS sequence"/>
</dbReference>
<keyword evidence="3" id="KW-1185">Reference proteome</keyword>
<dbReference type="PANTHER" id="PTHR33356:SF5">
    <property type="entry name" value="TIP41-LIKE PROTEIN"/>
    <property type="match status" value="1"/>
</dbReference>
<feature type="region of interest" description="Disordered" evidence="1">
    <location>
        <begin position="251"/>
        <end position="301"/>
    </location>
</feature>
<comment type="caution">
    <text evidence="2">The sequence shown here is derived from an EMBL/GenBank/DDBJ whole genome shotgun (WGS) entry which is preliminary data.</text>
</comment>
<gene>
    <name evidence="2" type="ORF">DM860_011374</name>
</gene>
<feature type="compositionally biased region" description="Polar residues" evidence="1">
    <location>
        <begin position="251"/>
        <end position="264"/>
    </location>
</feature>
<reference evidence="2 3" key="1">
    <citation type="submission" date="2018-06" db="EMBL/GenBank/DDBJ databases">
        <title>The Genome of Cuscuta australis (Dodder) Provides Insight into the Evolution of Plant Parasitism.</title>
        <authorList>
            <person name="Liu H."/>
        </authorList>
    </citation>
    <scope>NUCLEOTIDE SEQUENCE [LARGE SCALE GENOMIC DNA]</scope>
    <source>
        <strain evidence="3">cv. Yunnan</strain>
        <tissue evidence="2">Vines</tissue>
    </source>
</reference>
<evidence type="ECO:0000313" key="3">
    <source>
        <dbReference type="Proteomes" id="UP000249390"/>
    </source>
</evidence>
<dbReference type="AlphaFoldDB" id="A0A328DQB9"/>
<organism evidence="2 3">
    <name type="scientific">Cuscuta australis</name>
    <dbReference type="NCBI Taxonomy" id="267555"/>
    <lineage>
        <taxon>Eukaryota</taxon>
        <taxon>Viridiplantae</taxon>
        <taxon>Streptophyta</taxon>
        <taxon>Embryophyta</taxon>
        <taxon>Tracheophyta</taxon>
        <taxon>Spermatophyta</taxon>
        <taxon>Magnoliopsida</taxon>
        <taxon>eudicotyledons</taxon>
        <taxon>Gunneridae</taxon>
        <taxon>Pentapetalae</taxon>
        <taxon>asterids</taxon>
        <taxon>lamiids</taxon>
        <taxon>Solanales</taxon>
        <taxon>Convolvulaceae</taxon>
        <taxon>Cuscuteae</taxon>
        <taxon>Cuscuta</taxon>
        <taxon>Cuscuta subgen. Grammica</taxon>
        <taxon>Cuscuta sect. Cleistogrammica</taxon>
    </lineage>
</organism>
<proteinExistence type="predicted"/>